<comment type="caution">
    <text evidence="2">The sequence shown here is derived from an EMBL/GenBank/DDBJ whole genome shotgun (WGS) entry which is preliminary data.</text>
</comment>
<sequence length="107" mass="12341">MVYEQTILDVHSYGENITMWPYLHSEGWRLYWRQTNALPGLSRHGFRNYSRNLRRASEHPASQSIRWSRPTLAPAFGSQSSPPCKARSRVGTRAQDVQLPQMIPSLT</sequence>
<dbReference type="EMBL" id="WTXG01000029">
    <property type="protein sequence ID" value="KAI0298385.1"/>
    <property type="molecule type" value="Genomic_DNA"/>
</dbReference>
<evidence type="ECO:0000313" key="3">
    <source>
        <dbReference type="Proteomes" id="UP001203297"/>
    </source>
</evidence>
<dbReference type="AlphaFoldDB" id="A0AAD4M168"/>
<name>A0AAD4M168_9AGAM</name>
<feature type="region of interest" description="Disordered" evidence="1">
    <location>
        <begin position="74"/>
        <end position="107"/>
    </location>
</feature>
<dbReference type="Proteomes" id="UP001203297">
    <property type="component" value="Unassembled WGS sequence"/>
</dbReference>
<evidence type="ECO:0000313" key="2">
    <source>
        <dbReference type="EMBL" id="KAI0298385.1"/>
    </source>
</evidence>
<gene>
    <name evidence="2" type="ORF">B0F90DRAFT_1733793</name>
</gene>
<proteinExistence type="predicted"/>
<keyword evidence="3" id="KW-1185">Reference proteome</keyword>
<organism evidence="2 3">
    <name type="scientific">Multifurca ochricompacta</name>
    <dbReference type="NCBI Taxonomy" id="376703"/>
    <lineage>
        <taxon>Eukaryota</taxon>
        <taxon>Fungi</taxon>
        <taxon>Dikarya</taxon>
        <taxon>Basidiomycota</taxon>
        <taxon>Agaricomycotina</taxon>
        <taxon>Agaricomycetes</taxon>
        <taxon>Russulales</taxon>
        <taxon>Russulaceae</taxon>
        <taxon>Multifurca</taxon>
    </lineage>
</organism>
<accession>A0AAD4M168</accession>
<protein>
    <submittedName>
        <fullName evidence="2">Uncharacterized protein</fullName>
    </submittedName>
</protein>
<reference evidence="2" key="1">
    <citation type="journal article" date="2022" name="New Phytol.">
        <title>Evolutionary transition to the ectomycorrhizal habit in the genomes of a hyperdiverse lineage of mushroom-forming fungi.</title>
        <authorList>
            <person name="Looney B."/>
            <person name="Miyauchi S."/>
            <person name="Morin E."/>
            <person name="Drula E."/>
            <person name="Courty P.E."/>
            <person name="Kohler A."/>
            <person name="Kuo A."/>
            <person name="LaButti K."/>
            <person name="Pangilinan J."/>
            <person name="Lipzen A."/>
            <person name="Riley R."/>
            <person name="Andreopoulos W."/>
            <person name="He G."/>
            <person name="Johnson J."/>
            <person name="Nolan M."/>
            <person name="Tritt A."/>
            <person name="Barry K.W."/>
            <person name="Grigoriev I.V."/>
            <person name="Nagy L.G."/>
            <person name="Hibbett D."/>
            <person name="Henrissat B."/>
            <person name="Matheny P.B."/>
            <person name="Labbe J."/>
            <person name="Martin F.M."/>
        </authorList>
    </citation>
    <scope>NUCLEOTIDE SEQUENCE</scope>
    <source>
        <strain evidence="2">BPL690</strain>
    </source>
</reference>
<evidence type="ECO:0000256" key="1">
    <source>
        <dbReference type="SAM" id="MobiDB-lite"/>
    </source>
</evidence>